<reference evidence="5 6" key="1">
    <citation type="submission" date="2021-04" db="EMBL/GenBank/DDBJ databases">
        <authorList>
            <person name="Pira H."/>
            <person name="Risdian C."/>
            <person name="Wink J."/>
        </authorList>
    </citation>
    <scope>NUCLEOTIDE SEQUENCE [LARGE SCALE GENOMIC DNA]</scope>
    <source>
        <strain evidence="5 6">WH131</strain>
    </source>
</reference>
<keyword evidence="2" id="KW-0238">DNA-binding</keyword>
<accession>A0ABS6SLT2</accession>
<sequence>MNKLRGDTFVEAVEEGGEHGIFDVDPSGSVFDGGIRQVRFDASDHEATIRDTDFATLILSQESHGRLWSDYDGESREEAINPGIFHFIPAGVLQQYDFRGTTTNIATSFRPGLIAELREQNPELAGVRLDEPIRAFTHPRLARLIVNQDRLIRSGEMGWRTLADANMLQLGIELLCLVARRKPNAATPLTEHEVAQAEAYLRANLDQNIPLSDIAELLGRDVFGFARSFKSATGSTFHQFSLQLRVSEAVRMLKDTSRPIVEIAYATGFSSQSHMTTTMGKMMGFTPGSLRSRT</sequence>
<keyword evidence="3" id="KW-0804">Transcription</keyword>
<name>A0ABS6SLT2_9SPHN</name>
<dbReference type="SMART" id="SM00342">
    <property type="entry name" value="HTH_ARAC"/>
    <property type="match status" value="1"/>
</dbReference>
<dbReference type="PANTHER" id="PTHR46796:SF6">
    <property type="entry name" value="ARAC SUBFAMILY"/>
    <property type="match status" value="1"/>
</dbReference>
<dbReference type="InterPro" id="IPR018060">
    <property type="entry name" value="HTH_AraC"/>
</dbReference>
<feature type="domain" description="HTH araC/xylS-type" evidence="4">
    <location>
        <begin position="195"/>
        <end position="293"/>
    </location>
</feature>
<dbReference type="EMBL" id="JAGSPB010000001">
    <property type="protein sequence ID" value="MBV7265457.1"/>
    <property type="molecule type" value="Genomic_DNA"/>
</dbReference>
<evidence type="ECO:0000256" key="3">
    <source>
        <dbReference type="ARBA" id="ARBA00023163"/>
    </source>
</evidence>
<protein>
    <submittedName>
        <fullName evidence="5">Helix-turn-helix transcriptional regulator</fullName>
    </submittedName>
</protein>
<dbReference type="InterPro" id="IPR050204">
    <property type="entry name" value="AraC_XylS_family_regulators"/>
</dbReference>
<dbReference type="Pfam" id="PF12833">
    <property type="entry name" value="HTH_18"/>
    <property type="match status" value="1"/>
</dbReference>
<comment type="caution">
    <text evidence="5">The sequence shown here is derived from an EMBL/GenBank/DDBJ whole genome shotgun (WGS) entry which is preliminary data.</text>
</comment>
<organism evidence="5 6">
    <name type="scientific">Erythrobacter ani</name>
    <dbReference type="NCBI Taxonomy" id="2827235"/>
    <lineage>
        <taxon>Bacteria</taxon>
        <taxon>Pseudomonadati</taxon>
        <taxon>Pseudomonadota</taxon>
        <taxon>Alphaproteobacteria</taxon>
        <taxon>Sphingomonadales</taxon>
        <taxon>Erythrobacteraceae</taxon>
        <taxon>Erythrobacter/Porphyrobacter group</taxon>
        <taxon>Erythrobacter</taxon>
    </lineage>
</organism>
<dbReference type="PANTHER" id="PTHR46796">
    <property type="entry name" value="HTH-TYPE TRANSCRIPTIONAL ACTIVATOR RHAS-RELATED"/>
    <property type="match status" value="1"/>
</dbReference>
<dbReference type="Proteomes" id="UP000699975">
    <property type="component" value="Unassembled WGS sequence"/>
</dbReference>
<keyword evidence="6" id="KW-1185">Reference proteome</keyword>
<proteinExistence type="predicted"/>
<evidence type="ECO:0000313" key="6">
    <source>
        <dbReference type="Proteomes" id="UP000699975"/>
    </source>
</evidence>
<dbReference type="RefSeq" id="WP_218315911.1">
    <property type="nucleotide sequence ID" value="NZ_JAGSPB010000001.1"/>
</dbReference>
<evidence type="ECO:0000313" key="5">
    <source>
        <dbReference type="EMBL" id="MBV7265457.1"/>
    </source>
</evidence>
<evidence type="ECO:0000256" key="1">
    <source>
        <dbReference type="ARBA" id="ARBA00023015"/>
    </source>
</evidence>
<dbReference type="PROSITE" id="PS01124">
    <property type="entry name" value="HTH_ARAC_FAMILY_2"/>
    <property type="match status" value="1"/>
</dbReference>
<evidence type="ECO:0000259" key="4">
    <source>
        <dbReference type="PROSITE" id="PS01124"/>
    </source>
</evidence>
<gene>
    <name evidence="5" type="ORF">KCG45_04645</name>
</gene>
<evidence type="ECO:0000256" key="2">
    <source>
        <dbReference type="ARBA" id="ARBA00023125"/>
    </source>
</evidence>
<keyword evidence="1" id="KW-0805">Transcription regulation</keyword>